<proteinExistence type="predicted"/>
<dbReference type="AlphaFoldDB" id="A0A2G2ZZG9"/>
<dbReference type="EMBL" id="AYRZ02000003">
    <property type="protein sequence ID" value="PHT87367.1"/>
    <property type="molecule type" value="Genomic_DNA"/>
</dbReference>
<dbReference type="InterPro" id="IPR039261">
    <property type="entry name" value="FNR_nucleotide-bd"/>
</dbReference>
<feature type="transmembrane region" description="Helical" evidence="3">
    <location>
        <begin position="117"/>
        <end position="138"/>
    </location>
</feature>
<gene>
    <name evidence="5" type="ORF">T459_09473</name>
</gene>
<keyword evidence="6" id="KW-1185">Reference proteome</keyword>
<feature type="transmembrane region" description="Helical" evidence="3">
    <location>
        <begin position="159"/>
        <end position="180"/>
    </location>
</feature>
<dbReference type="Gramene" id="PHT87367">
    <property type="protein sequence ID" value="PHT87367"/>
    <property type="gene ID" value="T459_09473"/>
</dbReference>
<evidence type="ECO:0000256" key="1">
    <source>
        <dbReference type="ARBA" id="ARBA00023002"/>
    </source>
</evidence>
<dbReference type="STRING" id="4072.A0A2G2ZZG9"/>
<feature type="region of interest" description="Disordered" evidence="2">
    <location>
        <begin position="294"/>
        <end position="320"/>
    </location>
</feature>
<dbReference type="PANTHER" id="PTHR11972">
    <property type="entry name" value="NADPH OXIDASE"/>
    <property type="match status" value="1"/>
</dbReference>
<reference evidence="5 6" key="2">
    <citation type="journal article" date="2017" name="Genome Biol.">
        <title>New reference genome sequences of hot pepper reveal the massive evolution of plant disease-resistance genes by retroduplication.</title>
        <authorList>
            <person name="Kim S."/>
            <person name="Park J."/>
            <person name="Yeom S.I."/>
            <person name="Kim Y.M."/>
            <person name="Seo E."/>
            <person name="Kim K.T."/>
            <person name="Kim M.S."/>
            <person name="Lee J.M."/>
            <person name="Cheong K."/>
            <person name="Shin H.S."/>
            <person name="Kim S.B."/>
            <person name="Han K."/>
            <person name="Lee J."/>
            <person name="Park M."/>
            <person name="Lee H.A."/>
            <person name="Lee H.Y."/>
            <person name="Lee Y."/>
            <person name="Oh S."/>
            <person name="Lee J.H."/>
            <person name="Choi E."/>
            <person name="Choi E."/>
            <person name="Lee S.E."/>
            <person name="Jeon J."/>
            <person name="Kim H."/>
            <person name="Choi G."/>
            <person name="Song H."/>
            <person name="Lee J."/>
            <person name="Lee S.C."/>
            <person name="Kwon J.K."/>
            <person name="Lee H.Y."/>
            <person name="Koo N."/>
            <person name="Hong Y."/>
            <person name="Kim R.W."/>
            <person name="Kang W.H."/>
            <person name="Huh J.H."/>
            <person name="Kang B.C."/>
            <person name="Yang T.J."/>
            <person name="Lee Y.H."/>
            <person name="Bennetzen J.L."/>
            <person name="Choi D."/>
        </authorList>
    </citation>
    <scope>NUCLEOTIDE SEQUENCE [LARGE SCALE GENOMIC DNA]</scope>
    <source>
        <strain evidence="6">cv. CM334</strain>
    </source>
</reference>
<keyword evidence="3" id="KW-0472">Membrane</keyword>
<dbReference type="PANTHER" id="PTHR11972:SF79">
    <property type="entry name" value="FERRIC REDUCTION OXIDASE 4-RELATED"/>
    <property type="match status" value="1"/>
</dbReference>
<evidence type="ECO:0000259" key="4">
    <source>
        <dbReference type="Pfam" id="PF08030"/>
    </source>
</evidence>
<keyword evidence="3" id="KW-0812">Transmembrane</keyword>
<name>A0A2G2ZZG9_CAPAN</name>
<evidence type="ECO:0000256" key="2">
    <source>
        <dbReference type="SAM" id="MobiDB-lite"/>
    </source>
</evidence>
<dbReference type="InterPro" id="IPR050369">
    <property type="entry name" value="RBOH/FRE"/>
</dbReference>
<evidence type="ECO:0000313" key="6">
    <source>
        <dbReference type="Proteomes" id="UP000222542"/>
    </source>
</evidence>
<dbReference type="Proteomes" id="UP000222542">
    <property type="component" value="Unassembled WGS sequence"/>
</dbReference>
<evidence type="ECO:0000256" key="3">
    <source>
        <dbReference type="SAM" id="Phobius"/>
    </source>
</evidence>
<dbReference type="SUPFAM" id="SSF52343">
    <property type="entry name" value="Ferredoxin reductase-like, C-terminal NADP-linked domain"/>
    <property type="match status" value="1"/>
</dbReference>
<dbReference type="Pfam" id="PF08030">
    <property type="entry name" value="NAD_binding_6"/>
    <property type="match status" value="1"/>
</dbReference>
<dbReference type="Gene3D" id="3.40.50.80">
    <property type="entry name" value="Nucleotide-binding domain of ferredoxin-NADP reductase (FNR) module"/>
    <property type="match status" value="1"/>
</dbReference>
<dbReference type="InterPro" id="IPR013121">
    <property type="entry name" value="Fe_red_NAD-bd_6"/>
</dbReference>
<protein>
    <submittedName>
        <fullName evidence="5">Ferric reduction oxidase 5</fullName>
    </submittedName>
</protein>
<organism evidence="5 6">
    <name type="scientific">Capsicum annuum</name>
    <name type="common">Capsicum pepper</name>
    <dbReference type="NCBI Taxonomy" id="4072"/>
    <lineage>
        <taxon>Eukaryota</taxon>
        <taxon>Viridiplantae</taxon>
        <taxon>Streptophyta</taxon>
        <taxon>Embryophyta</taxon>
        <taxon>Tracheophyta</taxon>
        <taxon>Spermatophyta</taxon>
        <taxon>Magnoliopsida</taxon>
        <taxon>eudicotyledons</taxon>
        <taxon>Gunneridae</taxon>
        <taxon>Pentapetalae</taxon>
        <taxon>asterids</taxon>
        <taxon>lamiids</taxon>
        <taxon>Solanales</taxon>
        <taxon>Solanaceae</taxon>
        <taxon>Solanoideae</taxon>
        <taxon>Capsiceae</taxon>
        <taxon>Capsicum</taxon>
    </lineage>
</organism>
<dbReference type="GO" id="GO:0016491">
    <property type="term" value="F:oxidoreductase activity"/>
    <property type="evidence" value="ECO:0007669"/>
    <property type="project" value="UniProtKB-KW"/>
</dbReference>
<sequence length="529" mass="59490">MVSGGSGIAPMISIFRELIYRSTFQPKTKVPKVILITAFKNTSDLTMLDLLLPFSTTPFDISNLDFQIEAYITRENDPQEHDNNLEASQNKRLIQTIVFKQNPKDSPISAALGKSSWLWLGVIISSSFFMFLLLLGLVTRYSIYPVEREGKMYHYSAKIIWDMFLVCASIFIATSIIFMWQKRENEIEGKQIQNVEMPTNPTNSPAANLCGTERELESLPHQSIVQATRVHYGARPNLKRILFDCKASDVGVVVCGPKSMRHEKKIKSTPSKGTSSAAQLHPPLYELALQELSQSRVEDNENGEEEFFKRDDPNANSPSTKELVKTFSIDGYPVRMQCDGATYLTDFSPDFAVSSECSSCKCQDCKAKHDGVINAINALTASVKEMKSKKSVIPSKRISYPDTSLAIKAAKRRRKDSSKASSIIKKSKITMPLSLSCTDVQCARATGEQHELKKVDVTATAEDHNITVDNLSTASKDEKKWSLKQNDERYKVNESSLGFDMFDFVIALPEMKNWFYLMPQPQTCWNDDV</sequence>
<accession>A0A2G2ZZG9</accession>
<reference evidence="5 6" key="1">
    <citation type="journal article" date="2014" name="Nat. Genet.">
        <title>Genome sequence of the hot pepper provides insights into the evolution of pungency in Capsicum species.</title>
        <authorList>
            <person name="Kim S."/>
            <person name="Park M."/>
            <person name="Yeom S.I."/>
            <person name="Kim Y.M."/>
            <person name="Lee J.M."/>
            <person name="Lee H.A."/>
            <person name="Seo E."/>
            <person name="Choi J."/>
            <person name="Cheong K."/>
            <person name="Kim K.T."/>
            <person name="Jung K."/>
            <person name="Lee G.W."/>
            <person name="Oh S.K."/>
            <person name="Bae C."/>
            <person name="Kim S.B."/>
            <person name="Lee H.Y."/>
            <person name="Kim S.Y."/>
            <person name="Kim M.S."/>
            <person name="Kang B.C."/>
            <person name="Jo Y.D."/>
            <person name="Yang H.B."/>
            <person name="Jeong H.J."/>
            <person name="Kang W.H."/>
            <person name="Kwon J.K."/>
            <person name="Shin C."/>
            <person name="Lim J.Y."/>
            <person name="Park J.H."/>
            <person name="Huh J.H."/>
            <person name="Kim J.S."/>
            <person name="Kim B.D."/>
            <person name="Cohen O."/>
            <person name="Paran I."/>
            <person name="Suh M.C."/>
            <person name="Lee S.B."/>
            <person name="Kim Y.K."/>
            <person name="Shin Y."/>
            <person name="Noh S.J."/>
            <person name="Park J."/>
            <person name="Seo Y.S."/>
            <person name="Kwon S.Y."/>
            <person name="Kim H.A."/>
            <person name="Park J.M."/>
            <person name="Kim H.J."/>
            <person name="Choi S.B."/>
            <person name="Bosland P.W."/>
            <person name="Reeves G."/>
            <person name="Jo S.H."/>
            <person name="Lee B.W."/>
            <person name="Cho H.T."/>
            <person name="Choi H.S."/>
            <person name="Lee M.S."/>
            <person name="Yu Y."/>
            <person name="Do Choi Y."/>
            <person name="Park B.S."/>
            <person name="van Deynze A."/>
            <person name="Ashrafi H."/>
            <person name="Hill T."/>
            <person name="Kim W.T."/>
            <person name="Pai H.S."/>
            <person name="Ahn H.K."/>
            <person name="Yeam I."/>
            <person name="Giovannoni J.J."/>
            <person name="Rose J.K."/>
            <person name="Sorensen I."/>
            <person name="Lee S.J."/>
            <person name="Kim R.W."/>
            <person name="Choi I.Y."/>
            <person name="Choi B.S."/>
            <person name="Lim J.S."/>
            <person name="Lee Y.H."/>
            <person name="Choi D."/>
        </authorList>
    </citation>
    <scope>NUCLEOTIDE SEQUENCE [LARGE SCALE GENOMIC DNA]</scope>
    <source>
        <strain evidence="6">cv. CM334</strain>
    </source>
</reference>
<feature type="domain" description="Ferric reductase NAD binding" evidence="4">
    <location>
        <begin position="1"/>
        <end position="263"/>
    </location>
</feature>
<comment type="caution">
    <text evidence="5">The sequence shown here is derived from an EMBL/GenBank/DDBJ whole genome shotgun (WGS) entry which is preliminary data.</text>
</comment>
<evidence type="ECO:0000313" key="5">
    <source>
        <dbReference type="EMBL" id="PHT87367.1"/>
    </source>
</evidence>
<keyword evidence="3" id="KW-1133">Transmembrane helix</keyword>
<keyword evidence="1" id="KW-0560">Oxidoreductase</keyword>